<dbReference type="Pfam" id="PF00512">
    <property type="entry name" value="HisKA"/>
    <property type="match status" value="1"/>
</dbReference>
<dbReference type="PRINTS" id="PR00344">
    <property type="entry name" value="BCTRLSENSOR"/>
</dbReference>
<dbReference type="CDD" id="cd00075">
    <property type="entry name" value="HATPase"/>
    <property type="match status" value="1"/>
</dbReference>
<organism evidence="13 14">
    <name type="scientific">Candidatus Promineifilum breve</name>
    <dbReference type="NCBI Taxonomy" id="1806508"/>
    <lineage>
        <taxon>Bacteria</taxon>
        <taxon>Bacillati</taxon>
        <taxon>Chloroflexota</taxon>
        <taxon>Ardenticatenia</taxon>
        <taxon>Candidatus Promineifilales</taxon>
        <taxon>Candidatus Promineifilaceae</taxon>
        <taxon>Candidatus Promineifilum</taxon>
    </lineage>
</organism>
<dbReference type="OrthoDB" id="9800372at2"/>
<evidence type="ECO:0000256" key="2">
    <source>
        <dbReference type="ARBA" id="ARBA00004370"/>
    </source>
</evidence>
<dbReference type="Gene3D" id="3.30.565.10">
    <property type="entry name" value="Histidine kinase-like ATPase, C-terminal domain"/>
    <property type="match status" value="1"/>
</dbReference>
<sequence>MWMHHHRRRSTGQPHDGPPDGHGPEWPAEDWHKRRRFFMRRFAGVFVFAVLSAILLLVGLIMLAVRFSGSSIGTAELTLIAACVAVPFLFGILMVGGFAFSRLGSPLADLMAAADAVAAGDLSARVPERGRGNMARLAARFNRMTAELERAEQTRRNLTADVAHELRTPLHILQGNLEGVLDGVYQPSDDHIAAMLDETRLLARLVDELQTLSLAEAGELPLHRRALPAADLLADVAARFAPAAADTGVALEVIDAGAALAVTVDPDRLDQALSNLVGNALRHTPAGGRVTLSAQKAPSGVEIIVSDSGAGIDPADLPFIFDRFWRGDRARTRGSGAGLGLPIARRLVEAHGGRIIANSAPGVGTTMTVWLPATEPA</sequence>
<dbReference type="SUPFAM" id="SSF55874">
    <property type="entry name" value="ATPase domain of HSP90 chaperone/DNA topoisomerase II/histidine kinase"/>
    <property type="match status" value="1"/>
</dbReference>
<dbReference type="CDD" id="cd00082">
    <property type="entry name" value="HisKA"/>
    <property type="match status" value="1"/>
</dbReference>
<dbReference type="SMART" id="SM00388">
    <property type="entry name" value="HisKA"/>
    <property type="match status" value="1"/>
</dbReference>
<dbReference type="SUPFAM" id="SSF158472">
    <property type="entry name" value="HAMP domain-like"/>
    <property type="match status" value="1"/>
</dbReference>
<dbReference type="InterPro" id="IPR004358">
    <property type="entry name" value="Sig_transdc_His_kin-like_C"/>
</dbReference>
<keyword evidence="5 13" id="KW-0808">Transferase</keyword>
<evidence type="ECO:0000256" key="10">
    <source>
        <dbReference type="SAM" id="Phobius"/>
    </source>
</evidence>
<protein>
    <recommendedName>
        <fullName evidence="3">histidine kinase</fullName>
        <ecNumber evidence="3">2.7.13.3</ecNumber>
    </recommendedName>
</protein>
<evidence type="ECO:0000256" key="9">
    <source>
        <dbReference type="SAM" id="MobiDB-lite"/>
    </source>
</evidence>
<dbReference type="InterPro" id="IPR005467">
    <property type="entry name" value="His_kinase_dom"/>
</dbReference>
<keyword evidence="14" id="KW-1185">Reference proteome</keyword>
<feature type="coiled-coil region" evidence="8">
    <location>
        <begin position="134"/>
        <end position="168"/>
    </location>
</feature>
<reference evidence="13" key="1">
    <citation type="submission" date="2016-01" db="EMBL/GenBank/DDBJ databases">
        <authorList>
            <person name="Mcilroy J.S."/>
            <person name="Karst M S."/>
            <person name="Albertsen M."/>
        </authorList>
    </citation>
    <scope>NUCLEOTIDE SEQUENCE</scope>
    <source>
        <strain evidence="13">Cfx-K</strain>
    </source>
</reference>
<keyword evidence="10" id="KW-0472">Membrane</keyword>
<evidence type="ECO:0000256" key="1">
    <source>
        <dbReference type="ARBA" id="ARBA00000085"/>
    </source>
</evidence>
<keyword evidence="8" id="KW-0175">Coiled coil</keyword>
<evidence type="ECO:0000256" key="7">
    <source>
        <dbReference type="ARBA" id="ARBA00023012"/>
    </source>
</evidence>
<feature type="compositionally biased region" description="Basic residues" evidence="9">
    <location>
        <begin position="1"/>
        <end position="10"/>
    </location>
</feature>
<feature type="transmembrane region" description="Helical" evidence="10">
    <location>
        <begin position="42"/>
        <end position="65"/>
    </location>
</feature>
<proteinExistence type="predicted"/>
<evidence type="ECO:0000259" key="11">
    <source>
        <dbReference type="PROSITE" id="PS50109"/>
    </source>
</evidence>
<dbReference type="GO" id="GO:0016020">
    <property type="term" value="C:membrane"/>
    <property type="evidence" value="ECO:0007669"/>
    <property type="project" value="UniProtKB-SubCell"/>
</dbReference>
<keyword evidence="4" id="KW-0597">Phosphoprotein</keyword>
<dbReference type="Proteomes" id="UP000215027">
    <property type="component" value="Chromosome I"/>
</dbReference>
<dbReference type="SUPFAM" id="SSF47384">
    <property type="entry name" value="Homodimeric domain of signal transducing histidine kinase"/>
    <property type="match status" value="1"/>
</dbReference>
<dbReference type="Pfam" id="PF02518">
    <property type="entry name" value="HATPase_c"/>
    <property type="match status" value="1"/>
</dbReference>
<dbReference type="EC" id="2.7.13.3" evidence="3"/>
<evidence type="ECO:0000256" key="8">
    <source>
        <dbReference type="SAM" id="Coils"/>
    </source>
</evidence>
<dbReference type="Gene3D" id="6.10.340.10">
    <property type="match status" value="1"/>
</dbReference>
<dbReference type="Gene3D" id="1.10.287.130">
    <property type="match status" value="1"/>
</dbReference>
<feature type="domain" description="HAMP" evidence="12">
    <location>
        <begin position="101"/>
        <end position="153"/>
    </location>
</feature>
<evidence type="ECO:0000256" key="5">
    <source>
        <dbReference type="ARBA" id="ARBA00022679"/>
    </source>
</evidence>
<accession>A0A1A9C8N4</accession>
<evidence type="ECO:0000259" key="12">
    <source>
        <dbReference type="PROSITE" id="PS50885"/>
    </source>
</evidence>
<evidence type="ECO:0000313" key="14">
    <source>
        <dbReference type="Proteomes" id="UP000215027"/>
    </source>
</evidence>
<dbReference type="PROSITE" id="PS50885">
    <property type="entry name" value="HAMP"/>
    <property type="match status" value="1"/>
</dbReference>
<comment type="subcellular location">
    <subcellularLocation>
        <location evidence="2">Membrane</location>
    </subcellularLocation>
</comment>
<dbReference type="Pfam" id="PF00672">
    <property type="entry name" value="HAMP"/>
    <property type="match status" value="1"/>
</dbReference>
<dbReference type="PANTHER" id="PTHR43711">
    <property type="entry name" value="TWO-COMPONENT HISTIDINE KINASE"/>
    <property type="match status" value="1"/>
</dbReference>
<dbReference type="PANTHER" id="PTHR43711:SF1">
    <property type="entry name" value="HISTIDINE KINASE 1"/>
    <property type="match status" value="1"/>
</dbReference>
<evidence type="ECO:0000256" key="6">
    <source>
        <dbReference type="ARBA" id="ARBA00022777"/>
    </source>
</evidence>
<dbReference type="CDD" id="cd06225">
    <property type="entry name" value="HAMP"/>
    <property type="match status" value="1"/>
</dbReference>
<feature type="region of interest" description="Disordered" evidence="9">
    <location>
        <begin position="1"/>
        <end position="26"/>
    </location>
</feature>
<dbReference type="PROSITE" id="PS50109">
    <property type="entry name" value="HIS_KIN"/>
    <property type="match status" value="1"/>
</dbReference>
<dbReference type="KEGG" id="pbf:CFX0092_A3668"/>
<keyword evidence="7" id="KW-0902">Two-component regulatory system</keyword>
<dbReference type="SMART" id="SM00387">
    <property type="entry name" value="HATPase_c"/>
    <property type="match status" value="1"/>
</dbReference>
<dbReference type="SMART" id="SM00304">
    <property type="entry name" value="HAMP"/>
    <property type="match status" value="1"/>
</dbReference>
<dbReference type="InterPro" id="IPR036890">
    <property type="entry name" value="HATPase_C_sf"/>
</dbReference>
<dbReference type="InterPro" id="IPR050736">
    <property type="entry name" value="Sensor_HK_Regulatory"/>
</dbReference>
<dbReference type="InterPro" id="IPR003661">
    <property type="entry name" value="HisK_dim/P_dom"/>
</dbReference>
<dbReference type="GO" id="GO:0000155">
    <property type="term" value="F:phosphorelay sensor kinase activity"/>
    <property type="evidence" value="ECO:0007669"/>
    <property type="project" value="InterPro"/>
</dbReference>
<feature type="transmembrane region" description="Helical" evidence="10">
    <location>
        <begin position="77"/>
        <end position="101"/>
    </location>
</feature>
<evidence type="ECO:0000256" key="4">
    <source>
        <dbReference type="ARBA" id="ARBA00022553"/>
    </source>
</evidence>
<comment type="catalytic activity">
    <reaction evidence="1">
        <text>ATP + protein L-histidine = ADP + protein N-phospho-L-histidine.</text>
        <dbReference type="EC" id="2.7.13.3"/>
    </reaction>
</comment>
<keyword evidence="10" id="KW-0812">Transmembrane</keyword>
<dbReference type="InterPro" id="IPR003594">
    <property type="entry name" value="HATPase_dom"/>
</dbReference>
<name>A0A1A9C8N4_9CHLR</name>
<dbReference type="EMBL" id="LN890655">
    <property type="protein sequence ID" value="SBU01546.1"/>
    <property type="molecule type" value="Genomic_DNA"/>
</dbReference>
<gene>
    <name evidence="13" type="ORF">CFX0092_A3668</name>
</gene>
<evidence type="ECO:0000313" key="13">
    <source>
        <dbReference type="EMBL" id="SBU01546.1"/>
    </source>
</evidence>
<evidence type="ECO:0000256" key="3">
    <source>
        <dbReference type="ARBA" id="ARBA00012438"/>
    </source>
</evidence>
<dbReference type="FunFam" id="3.30.565.10:FF:000006">
    <property type="entry name" value="Sensor histidine kinase WalK"/>
    <property type="match status" value="1"/>
</dbReference>
<feature type="domain" description="Histidine kinase" evidence="11">
    <location>
        <begin position="161"/>
        <end position="375"/>
    </location>
</feature>
<keyword evidence="6 13" id="KW-0418">Kinase</keyword>
<dbReference type="InterPro" id="IPR003660">
    <property type="entry name" value="HAMP_dom"/>
</dbReference>
<dbReference type="InterPro" id="IPR036097">
    <property type="entry name" value="HisK_dim/P_sf"/>
</dbReference>
<keyword evidence="10" id="KW-1133">Transmembrane helix</keyword>
<dbReference type="AlphaFoldDB" id="A0A1A9C8N4"/>